<organism evidence="3 4">
    <name type="scientific">Enterococcus lemanii</name>
    <dbReference type="NCBI Taxonomy" id="1159752"/>
    <lineage>
        <taxon>Bacteria</taxon>
        <taxon>Bacillati</taxon>
        <taxon>Bacillota</taxon>
        <taxon>Bacilli</taxon>
        <taxon>Lactobacillales</taxon>
        <taxon>Enterococcaceae</taxon>
        <taxon>Enterococcus</taxon>
    </lineage>
</organism>
<dbReference type="PANTHER" id="PTHR30050">
    <property type="entry name" value="CHROMOSOMAL REPLICATION INITIATOR PROTEIN DNAA"/>
    <property type="match status" value="1"/>
</dbReference>
<dbReference type="InterPro" id="IPR009928">
    <property type="entry name" value="DnaI_N"/>
</dbReference>
<dbReference type="EMBL" id="JBHSGS010000016">
    <property type="protein sequence ID" value="MFC4718747.1"/>
    <property type="molecule type" value="Genomic_DNA"/>
</dbReference>
<dbReference type="CDD" id="cd00009">
    <property type="entry name" value="AAA"/>
    <property type="match status" value="1"/>
</dbReference>
<evidence type="ECO:0000259" key="2">
    <source>
        <dbReference type="Pfam" id="PF07319"/>
    </source>
</evidence>
<evidence type="ECO:0000313" key="3">
    <source>
        <dbReference type="EMBL" id="MFC4718747.1"/>
    </source>
</evidence>
<name>A0ABV9MRY4_9ENTE</name>
<dbReference type="Proteomes" id="UP001595969">
    <property type="component" value="Unassembled WGS sequence"/>
</dbReference>
<keyword evidence="4" id="KW-1185">Reference proteome</keyword>
<evidence type="ECO:0000259" key="1">
    <source>
        <dbReference type="Pfam" id="PF01695"/>
    </source>
</evidence>
<protein>
    <submittedName>
        <fullName evidence="3">Primosomal protein DnaI</fullName>
    </submittedName>
</protein>
<reference evidence="4" key="1">
    <citation type="journal article" date="2019" name="Int. J. Syst. Evol. Microbiol.">
        <title>The Global Catalogue of Microorganisms (GCM) 10K type strain sequencing project: providing services to taxonomists for standard genome sequencing and annotation.</title>
        <authorList>
            <consortium name="The Broad Institute Genomics Platform"/>
            <consortium name="The Broad Institute Genome Sequencing Center for Infectious Disease"/>
            <person name="Wu L."/>
            <person name="Ma J."/>
        </authorList>
    </citation>
    <scope>NUCLEOTIDE SEQUENCE [LARGE SCALE GENOMIC DNA]</scope>
    <source>
        <strain evidence="4">CGMCC 1.19032</strain>
    </source>
</reference>
<dbReference type="InterPro" id="IPR027417">
    <property type="entry name" value="P-loop_NTPase"/>
</dbReference>
<dbReference type="Pfam" id="PF07319">
    <property type="entry name" value="DnaI_N"/>
    <property type="match status" value="1"/>
</dbReference>
<comment type="caution">
    <text evidence="3">The sequence shown here is derived from an EMBL/GenBank/DDBJ whole genome shotgun (WGS) entry which is preliminary data.</text>
</comment>
<dbReference type="NCBIfam" id="NF006505">
    <property type="entry name" value="PRK08939.1"/>
    <property type="match status" value="1"/>
</dbReference>
<accession>A0ABV9MRY4</accession>
<dbReference type="InterPro" id="IPR002611">
    <property type="entry name" value="IstB_ATP-bd"/>
</dbReference>
<sequence length="309" mass="35376">MENISQKLNHLLDQKNYRSQFQEMMEEVLAHPDVVAFMQEYQEVLTKSDIERSYAKLYEFVQEKQKFETNGQGMIAPGYEPRLTLNYHTIDVTYVPTKDLLLRKHQEEVLGRIQALNMPKDIQNAKFSNFEGTTGRGEALMAGMDFVETYKKQPQSFHKGLYLVGSFGVGKTYLLGAIARELAESGFSTTLVHFPTFVGDMKQAIAKNLVGEKLNAIKKAPILMMDDIGAEPMSSWIRDEVFGVILQHRMQEQLPTFFSSNFPMSGLEQHLAVSQQGDNEPLKAKRIMERIRYLTKEIEMSGVNRRNPH</sequence>
<proteinExistence type="predicted"/>
<feature type="domain" description="IstB-like ATP-binding" evidence="1">
    <location>
        <begin position="108"/>
        <end position="271"/>
    </location>
</feature>
<feature type="domain" description="Primosomal DnaI N-terminal" evidence="2">
    <location>
        <begin position="1"/>
        <end position="94"/>
    </location>
</feature>
<dbReference type="Gene3D" id="3.40.50.300">
    <property type="entry name" value="P-loop containing nucleotide triphosphate hydrolases"/>
    <property type="match status" value="1"/>
</dbReference>
<dbReference type="SUPFAM" id="SSF52540">
    <property type="entry name" value="P-loop containing nucleoside triphosphate hydrolases"/>
    <property type="match status" value="1"/>
</dbReference>
<dbReference type="RefSeq" id="WP_204653496.1">
    <property type="nucleotide sequence ID" value="NZ_JAFBFD010000010.1"/>
</dbReference>
<gene>
    <name evidence="3" type="primary">dnaI</name>
    <name evidence="3" type="ORF">ACFO5I_03180</name>
</gene>
<dbReference type="PANTHER" id="PTHR30050:SF8">
    <property type="entry name" value="PRIMOSOMAL PROTEIN DNAI"/>
    <property type="match status" value="1"/>
</dbReference>
<evidence type="ECO:0000313" key="4">
    <source>
        <dbReference type="Proteomes" id="UP001595969"/>
    </source>
</evidence>
<dbReference type="Pfam" id="PF01695">
    <property type="entry name" value="IstB_IS21"/>
    <property type="match status" value="1"/>
</dbReference>